<dbReference type="Proteomes" id="UP000887116">
    <property type="component" value="Unassembled WGS sequence"/>
</dbReference>
<dbReference type="AlphaFoldDB" id="A0A8X6HM66"/>
<name>A0A8X6HM66_TRICU</name>
<feature type="region of interest" description="Disordered" evidence="1">
    <location>
        <begin position="1"/>
        <end position="86"/>
    </location>
</feature>
<keyword evidence="3" id="KW-1185">Reference proteome</keyword>
<evidence type="ECO:0000313" key="2">
    <source>
        <dbReference type="EMBL" id="GFR26173.1"/>
    </source>
</evidence>
<organism evidence="2 3">
    <name type="scientific">Trichonephila clavata</name>
    <name type="common">Joro spider</name>
    <name type="synonym">Nephila clavata</name>
    <dbReference type="NCBI Taxonomy" id="2740835"/>
    <lineage>
        <taxon>Eukaryota</taxon>
        <taxon>Metazoa</taxon>
        <taxon>Ecdysozoa</taxon>
        <taxon>Arthropoda</taxon>
        <taxon>Chelicerata</taxon>
        <taxon>Arachnida</taxon>
        <taxon>Araneae</taxon>
        <taxon>Araneomorphae</taxon>
        <taxon>Entelegynae</taxon>
        <taxon>Araneoidea</taxon>
        <taxon>Nephilidae</taxon>
        <taxon>Trichonephila</taxon>
    </lineage>
</organism>
<reference evidence="2" key="1">
    <citation type="submission" date="2020-07" db="EMBL/GenBank/DDBJ databases">
        <title>Multicomponent nature underlies the extraordinary mechanical properties of spider dragline silk.</title>
        <authorList>
            <person name="Kono N."/>
            <person name="Nakamura H."/>
            <person name="Mori M."/>
            <person name="Yoshida Y."/>
            <person name="Ohtoshi R."/>
            <person name="Malay A.D."/>
            <person name="Moran D.A.P."/>
            <person name="Tomita M."/>
            <person name="Numata K."/>
            <person name="Arakawa K."/>
        </authorList>
    </citation>
    <scope>NUCLEOTIDE SEQUENCE</scope>
</reference>
<proteinExistence type="predicted"/>
<accession>A0A8X6HM66</accession>
<comment type="caution">
    <text evidence="2">The sequence shown here is derived from an EMBL/GenBank/DDBJ whole genome shotgun (WGS) entry which is preliminary data.</text>
</comment>
<evidence type="ECO:0000313" key="3">
    <source>
        <dbReference type="Proteomes" id="UP000887116"/>
    </source>
</evidence>
<gene>
    <name evidence="2" type="ORF">TNCT_202941</name>
</gene>
<feature type="compositionally biased region" description="Basic and acidic residues" evidence="1">
    <location>
        <begin position="76"/>
        <end position="86"/>
    </location>
</feature>
<dbReference type="EMBL" id="BMAO01008777">
    <property type="protein sequence ID" value="GFR26173.1"/>
    <property type="molecule type" value="Genomic_DNA"/>
</dbReference>
<evidence type="ECO:0000256" key="1">
    <source>
        <dbReference type="SAM" id="MobiDB-lite"/>
    </source>
</evidence>
<protein>
    <submittedName>
        <fullName evidence="2">Uncharacterized protein</fullName>
    </submittedName>
</protein>
<sequence length="103" mass="11088">MKRIPLLSSVIGRGRGKKHQSTLYPNGLAKHSKKGRGGTTQSTNKITASLGKGTMAIPPGSSATRVTNPVPGSNKNKKESLKESQIDSRRAVVWKTGGFCKWR</sequence>
<feature type="compositionally biased region" description="Polar residues" evidence="1">
    <location>
        <begin position="61"/>
        <end position="71"/>
    </location>
</feature>